<evidence type="ECO:0000256" key="6">
    <source>
        <dbReference type="ARBA" id="ARBA00023040"/>
    </source>
</evidence>
<reference evidence="12" key="1">
    <citation type="journal article" date="2012" name="Science">
        <title>The Paleozoic origin of enzymatic lignin decomposition reconstructed from 31 fungal genomes.</title>
        <authorList>
            <person name="Floudas D."/>
            <person name="Binder M."/>
            <person name="Riley R."/>
            <person name="Barry K."/>
            <person name="Blanchette R.A."/>
            <person name="Henrissat B."/>
            <person name="Martinez A.T."/>
            <person name="Otillar R."/>
            <person name="Spatafora J.W."/>
            <person name="Yadav J.S."/>
            <person name="Aerts A."/>
            <person name="Benoit I."/>
            <person name="Boyd A."/>
            <person name="Carlson A."/>
            <person name="Copeland A."/>
            <person name="Coutinho P.M."/>
            <person name="de Vries R.P."/>
            <person name="Ferreira P."/>
            <person name="Findley K."/>
            <person name="Foster B."/>
            <person name="Gaskell J."/>
            <person name="Glotzer D."/>
            <person name="Gorecki P."/>
            <person name="Heitman J."/>
            <person name="Hesse C."/>
            <person name="Hori C."/>
            <person name="Igarashi K."/>
            <person name="Jurgens J.A."/>
            <person name="Kallen N."/>
            <person name="Kersten P."/>
            <person name="Kohler A."/>
            <person name="Kuees U."/>
            <person name="Kumar T.K.A."/>
            <person name="Kuo A."/>
            <person name="LaButti K."/>
            <person name="Larrondo L.F."/>
            <person name="Lindquist E."/>
            <person name="Ling A."/>
            <person name="Lombard V."/>
            <person name="Lucas S."/>
            <person name="Lundell T."/>
            <person name="Martin R."/>
            <person name="McLaughlin D.J."/>
            <person name="Morgenstern I."/>
            <person name="Morin E."/>
            <person name="Murat C."/>
            <person name="Nagy L.G."/>
            <person name="Nolan M."/>
            <person name="Ohm R.A."/>
            <person name="Patyshakuliyeva A."/>
            <person name="Rokas A."/>
            <person name="Ruiz-Duenas F.J."/>
            <person name="Sabat G."/>
            <person name="Salamov A."/>
            <person name="Samejima M."/>
            <person name="Schmutz J."/>
            <person name="Slot J.C."/>
            <person name="St John F."/>
            <person name="Stenlid J."/>
            <person name="Sun H."/>
            <person name="Sun S."/>
            <person name="Syed K."/>
            <person name="Tsang A."/>
            <person name="Wiebenga A."/>
            <person name="Young D."/>
            <person name="Pisabarro A."/>
            <person name="Eastwood D.C."/>
            <person name="Martin F."/>
            <person name="Cullen D."/>
            <person name="Grigoriev I.V."/>
            <person name="Hibbett D.S."/>
        </authorList>
    </citation>
    <scope>NUCLEOTIDE SEQUENCE [LARGE SCALE GENOMIC DNA]</scope>
    <source>
        <strain evidence="12">RWD-64-598 SS2</strain>
    </source>
</reference>
<dbReference type="GeneID" id="19203890"/>
<keyword evidence="12" id="KW-1185">Reference proteome</keyword>
<evidence type="ECO:0000313" key="12">
    <source>
        <dbReference type="Proteomes" id="UP000053558"/>
    </source>
</evidence>
<dbReference type="Pfam" id="PF02076">
    <property type="entry name" value="STE3"/>
    <property type="match status" value="1"/>
</dbReference>
<name>A0A5M3MAE7_CONPW</name>
<keyword evidence="9" id="KW-0807">Transducer</keyword>
<proteinExistence type="inferred from homology"/>
<evidence type="ECO:0000256" key="2">
    <source>
        <dbReference type="ARBA" id="ARBA00011085"/>
    </source>
</evidence>
<evidence type="ECO:0000256" key="7">
    <source>
        <dbReference type="ARBA" id="ARBA00023136"/>
    </source>
</evidence>
<keyword evidence="7 10" id="KW-0472">Membrane</keyword>
<feature type="transmembrane region" description="Helical" evidence="10">
    <location>
        <begin position="6"/>
        <end position="25"/>
    </location>
</feature>
<dbReference type="GO" id="GO:0005886">
    <property type="term" value="C:plasma membrane"/>
    <property type="evidence" value="ECO:0007669"/>
    <property type="project" value="TreeGrafter"/>
</dbReference>
<dbReference type="OrthoDB" id="2874149at2759"/>
<dbReference type="PANTHER" id="PTHR28097:SF1">
    <property type="entry name" value="PHEROMONE A FACTOR RECEPTOR"/>
    <property type="match status" value="1"/>
</dbReference>
<dbReference type="PRINTS" id="PR00899">
    <property type="entry name" value="GPCRSTE3"/>
</dbReference>
<dbReference type="AlphaFoldDB" id="A0A5M3MAE7"/>
<evidence type="ECO:0000256" key="8">
    <source>
        <dbReference type="ARBA" id="ARBA00023170"/>
    </source>
</evidence>
<keyword evidence="6" id="KW-0297">G-protein coupled receptor</keyword>
<dbReference type="GO" id="GO:0004932">
    <property type="term" value="F:mating-type factor pheromone receptor activity"/>
    <property type="evidence" value="ECO:0007669"/>
    <property type="project" value="InterPro"/>
</dbReference>
<evidence type="ECO:0000256" key="4">
    <source>
        <dbReference type="ARBA" id="ARBA00022692"/>
    </source>
</evidence>
<accession>A0A5M3MAE7</accession>
<comment type="subcellular location">
    <subcellularLocation>
        <location evidence="1">Membrane</location>
        <topology evidence="1">Multi-pass membrane protein</topology>
    </subcellularLocation>
</comment>
<dbReference type="KEGG" id="cput:CONPUDRAFT_158264"/>
<feature type="transmembrane region" description="Helical" evidence="10">
    <location>
        <begin position="70"/>
        <end position="92"/>
    </location>
</feature>
<dbReference type="Proteomes" id="UP000053558">
    <property type="component" value="Unassembled WGS sequence"/>
</dbReference>
<evidence type="ECO:0000256" key="1">
    <source>
        <dbReference type="ARBA" id="ARBA00004141"/>
    </source>
</evidence>
<protein>
    <submittedName>
        <fullName evidence="11">Fungal pheromone STE3G-protein-coupled receptor</fullName>
    </submittedName>
</protein>
<keyword evidence="4 10" id="KW-0812">Transmembrane</keyword>
<feature type="transmembrane region" description="Helical" evidence="10">
    <location>
        <begin position="37"/>
        <end position="55"/>
    </location>
</feature>
<dbReference type="RefSeq" id="XP_007773493.1">
    <property type="nucleotide sequence ID" value="XM_007775303.1"/>
</dbReference>
<evidence type="ECO:0000256" key="10">
    <source>
        <dbReference type="SAM" id="Phobius"/>
    </source>
</evidence>
<feature type="transmembrane region" description="Helical" evidence="10">
    <location>
        <begin position="112"/>
        <end position="134"/>
    </location>
</feature>
<evidence type="ECO:0000256" key="3">
    <source>
        <dbReference type="ARBA" id="ARBA00022507"/>
    </source>
</evidence>
<dbReference type="GO" id="GO:0000750">
    <property type="term" value="P:pheromone-dependent signal transduction involved in conjugation with cellular fusion"/>
    <property type="evidence" value="ECO:0007669"/>
    <property type="project" value="TreeGrafter"/>
</dbReference>
<keyword evidence="5 10" id="KW-1133">Transmembrane helix</keyword>
<dbReference type="EMBL" id="JH711586">
    <property type="protein sequence ID" value="EIW76238.1"/>
    <property type="molecule type" value="Genomic_DNA"/>
</dbReference>
<organism evidence="11 12">
    <name type="scientific">Coniophora puteana (strain RWD-64-598)</name>
    <name type="common">Brown rot fungus</name>
    <dbReference type="NCBI Taxonomy" id="741705"/>
    <lineage>
        <taxon>Eukaryota</taxon>
        <taxon>Fungi</taxon>
        <taxon>Dikarya</taxon>
        <taxon>Basidiomycota</taxon>
        <taxon>Agaricomycotina</taxon>
        <taxon>Agaricomycetes</taxon>
        <taxon>Agaricomycetidae</taxon>
        <taxon>Boletales</taxon>
        <taxon>Coniophorineae</taxon>
        <taxon>Coniophoraceae</taxon>
        <taxon>Coniophora</taxon>
    </lineage>
</organism>
<comment type="caution">
    <text evidence="11">The sequence shown here is derived from an EMBL/GenBank/DDBJ whole genome shotgun (WGS) entry which is preliminary data.</text>
</comment>
<evidence type="ECO:0000256" key="5">
    <source>
        <dbReference type="ARBA" id="ARBA00022989"/>
    </source>
</evidence>
<evidence type="ECO:0000256" key="9">
    <source>
        <dbReference type="ARBA" id="ARBA00023224"/>
    </source>
</evidence>
<dbReference type="InterPro" id="IPR001499">
    <property type="entry name" value="GPCR_STE3"/>
</dbReference>
<keyword evidence="3" id="KW-0589">Pheromone response</keyword>
<dbReference type="PANTHER" id="PTHR28097">
    <property type="entry name" value="PHEROMONE A FACTOR RECEPTOR"/>
    <property type="match status" value="1"/>
</dbReference>
<keyword evidence="8 11" id="KW-0675">Receptor</keyword>
<evidence type="ECO:0000313" key="11">
    <source>
        <dbReference type="EMBL" id="EIW76238.1"/>
    </source>
</evidence>
<sequence length="136" mass="14745">MFPLNQLFSAFSFFGVVFAGVPLIWHLQAWNAGTCMYMIWTSLGCVVGFVDSIAWNEDASDKAPAWCDFAARFLVAGSVGIPASAFCMSRRLYYLTTSRDALRSSAQRQRDLAVDMSITLLIPLAVAAAGGFIASS</sequence>
<gene>
    <name evidence="11" type="ORF">CONPUDRAFT_158264</name>
</gene>
<comment type="similarity">
    <text evidence="2">Belongs to the G-protein coupled receptor 4 family.</text>
</comment>